<protein>
    <recommendedName>
        <fullName evidence="3">Nudix hydrolase domain-containing protein</fullName>
    </recommendedName>
</protein>
<evidence type="ECO:0000256" key="1">
    <source>
        <dbReference type="ARBA" id="ARBA00022723"/>
    </source>
</evidence>
<sequence>MTTAGSTRIAVSSVPENHTIITPQEEEKKKKKVIRQAIGVIVIDTNTNKILMLSNPKKEDGALRLPRGDCLTDPAPEHPEKAAMRILLEKAGVSVNYMTRRIGTYTEANKKGKITAHHWMFEVHNPTLLDTWPESDRERVWVNITEALAATEDRRMSHLALNNSSLVLK</sequence>
<comment type="caution">
    <text evidence="4">The sequence shown here is derived from an EMBL/GenBank/DDBJ whole genome shotgun (WGS) entry which is preliminary data.</text>
</comment>
<keyword evidence="2" id="KW-0378">Hydrolase</keyword>
<dbReference type="Proteomes" id="UP001448207">
    <property type="component" value="Unassembled WGS sequence"/>
</dbReference>
<evidence type="ECO:0000256" key="2">
    <source>
        <dbReference type="ARBA" id="ARBA00022801"/>
    </source>
</evidence>
<dbReference type="PROSITE" id="PS51462">
    <property type="entry name" value="NUDIX"/>
    <property type="match status" value="1"/>
</dbReference>
<dbReference type="InterPro" id="IPR015797">
    <property type="entry name" value="NUDIX_hydrolase-like_dom_sf"/>
</dbReference>
<keyword evidence="1" id="KW-0479">Metal-binding</keyword>
<evidence type="ECO:0000313" key="5">
    <source>
        <dbReference type="Proteomes" id="UP001448207"/>
    </source>
</evidence>
<evidence type="ECO:0000313" key="4">
    <source>
        <dbReference type="EMBL" id="KAL0087283.1"/>
    </source>
</evidence>
<evidence type="ECO:0000259" key="3">
    <source>
        <dbReference type="PROSITE" id="PS51462"/>
    </source>
</evidence>
<name>A0ABR3B198_PHYBL</name>
<feature type="domain" description="Nudix hydrolase" evidence="3">
    <location>
        <begin position="33"/>
        <end position="164"/>
    </location>
</feature>
<dbReference type="PANTHER" id="PTHR12629">
    <property type="entry name" value="DIPHOSPHOINOSITOL POLYPHOSPHATE PHOSPHOHYDROLASE"/>
    <property type="match status" value="1"/>
</dbReference>
<reference evidence="4 5" key="1">
    <citation type="submission" date="2024-04" db="EMBL/GenBank/DDBJ databases">
        <title>Symmetric and asymmetric DNA N6-adenine methylation regulates different biological responses in Mucorales.</title>
        <authorList>
            <consortium name="Lawrence Berkeley National Laboratory"/>
            <person name="Lax C."/>
            <person name="Mondo S.J."/>
            <person name="Osorio-Concepcion M."/>
            <person name="Muszewska A."/>
            <person name="Corrochano-Luque M."/>
            <person name="Gutierrez G."/>
            <person name="Riley R."/>
            <person name="Lipzen A."/>
            <person name="Guo J."/>
            <person name="Hundley H."/>
            <person name="Amirebrahimi M."/>
            <person name="Ng V."/>
            <person name="Lorenzo-Gutierrez D."/>
            <person name="Binder U."/>
            <person name="Yang J."/>
            <person name="Song Y."/>
            <person name="Canovas D."/>
            <person name="Navarro E."/>
            <person name="Freitag M."/>
            <person name="Gabaldon T."/>
            <person name="Grigoriev I.V."/>
            <person name="Corrochano L.M."/>
            <person name="Nicolas F.E."/>
            <person name="Garre V."/>
        </authorList>
    </citation>
    <scope>NUCLEOTIDE SEQUENCE [LARGE SCALE GENOMIC DNA]</scope>
    <source>
        <strain evidence="4 5">L51</strain>
    </source>
</reference>
<dbReference type="EMBL" id="JBCLYO010000007">
    <property type="protein sequence ID" value="KAL0087283.1"/>
    <property type="molecule type" value="Genomic_DNA"/>
</dbReference>
<dbReference type="PANTHER" id="PTHR12629:SF0">
    <property type="entry name" value="DIPHOSPHOINOSITOL-POLYPHOSPHATE DIPHOSPHATASE"/>
    <property type="match status" value="1"/>
</dbReference>
<dbReference type="InterPro" id="IPR000086">
    <property type="entry name" value="NUDIX_hydrolase_dom"/>
</dbReference>
<dbReference type="SUPFAM" id="SSF55811">
    <property type="entry name" value="Nudix"/>
    <property type="match status" value="1"/>
</dbReference>
<gene>
    <name evidence="4" type="ORF">J3Q64DRAFT_1736733</name>
</gene>
<keyword evidence="5" id="KW-1185">Reference proteome</keyword>
<accession>A0ABR3B198</accession>
<dbReference type="Pfam" id="PF00293">
    <property type="entry name" value="NUDIX"/>
    <property type="match status" value="1"/>
</dbReference>
<dbReference type="Gene3D" id="3.90.79.10">
    <property type="entry name" value="Nucleoside Triphosphate Pyrophosphohydrolase"/>
    <property type="match status" value="1"/>
</dbReference>
<organism evidence="4 5">
    <name type="scientific">Phycomyces blakesleeanus</name>
    <dbReference type="NCBI Taxonomy" id="4837"/>
    <lineage>
        <taxon>Eukaryota</taxon>
        <taxon>Fungi</taxon>
        <taxon>Fungi incertae sedis</taxon>
        <taxon>Mucoromycota</taxon>
        <taxon>Mucoromycotina</taxon>
        <taxon>Mucoromycetes</taxon>
        <taxon>Mucorales</taxon>
        <taxon>Phycomycetaceae</taxon>
        <taxon>Phycomyces</taxon>
    </lineage>
</organism>
<proteinExistence type="predicted"/>